<evidence type="ECO:0000313" key="1">
    <source>
        <dbReference type="EMBL" id="GAH59158.1"/>
    </source>
</evidence>
<sequence>MGKGNRGAVLETFIIIDGIDSIMDKFLENYESSEYVIIDEI</sequence>
<organism evidence="1">
    <name type="scientific">marine sediment metagenome</name>
    <dbReference type="NCBI Taxonomy" id="412755"/>
    <lineage>
        <taxon>unclassified sequences</taxon>
        <taxon>metagenomes</taxon>
        <taxon>ecological metagenomes</taxon>
    </lineage>
</organism>
<feature type="non-terminal residue" evidence="1">
    <location>
        <position position="41"/>
    </location>
</feature>
<protein>
    <submittedName>
        <fullName evidence="1">Uncharacterized protein</fullName>
    </submittedName>
</protein>
<dbReference type="AlphaFoldDB" id="X1INP2"/>
<proteinExistence type="predicted"/>
<accession>X1INP2</accession>
<dbReference type="EMBL" id="BARU01019982">
    <property type="protein sequence ID" value="GAH59158.1"/>
    <property type="molecule type" value="Genomic_DNA"/>
</dbReference>
<reference evidence="1" key="1">
    <citation type="journal article" date="2014" name="Front. Microbiol.">
        <title>High frequency of phylogenetically diverse reductive dehalogenase-homologous genes in deep subseafloor sedimentary metagenomes.</title>
        <authorList>
            <person name="Kawai M."/>
            <person name="Futagami T."/>
            <person name="Toyoda A."/>
            <person name="Takaki Y."/>
            <person name="Nishi S."/>
            <person name="Hori S."/>
            <person name="Arai W."/>
            <person name="Tsubouchi T."/>
            <person name="Morono Y."/>
            <person name="Uchiyama I."/>
            <person name="Ito T."/>
            <person name="Fujiyama A."/>
            <person name="Inagaki F."/>
            <person name="Takami H."/>
        </authorList>
    </citation>
    <scope>NUCLEOTIDE SEQUENCE</scope>
    <source>
        <strain evidence="1">Expedition CK06-06</strain>
    </source>
</reference>
<comment type="caution">
    <text evidence="1">The sequence shown here is derived from an EMBL/GenBank/DDBJ whole genome shotgun (WGS) entry which is preliminary data.</text>
</comment>
<name>X1INP2_9ZZZZ</name>
<gene>
    <name evidence="1" type="ORF">S03H2_32869</name>
</gene>